<evidence type="ECO:0000256" key="1">
    <source>
        <dbReference type="SAM" id="SignalP"/>
    </source>
</evidence>
<dbReference type="KEGG" id="cok:COCCU_05085"/>
<keyword evidence="1" id="KW-0732">Signal</keyword>
<evidence type="ECO:0008006" key="4">
    <source>
        <dbReference type="Google" id="ProtNLM"/>
    </source>
</evidence>
<gene>
    <name evidence="2" type="ORF">COCCU_05085</name>
</gene>
<feature type="chain" id="PRO_5039729396" description="Secreted protein" evidence="1">
    <location>
        <begin position="25"/>
        <end position="79"/>
    </location>
</feature>
<reference evidence="2 3" key="1">
    <citation type="submission" date="2019-11" db="EMBL/GenBank/DDBJ databases">
        <title>Complete genome sequence of Corynebacterium kalinowskii 1959, a novel Corynebacterium species isolated from soil of a small paddock in Vilsendorf, Germany.</title>
        <authorList>
            <person name="Schaffert L."/>
            <person name="Ruwe M."/>
            <person name="Milse J."/>
            <person name="Hanuschka K."/>
            <person name="Ortseifen V."/>
            <person name="Droste J."/>
            <person name="Brandt D."/>
            <person name="Schlueter L."/>
            <person name="Kutter Y."/>
            <person name="Vinke S."/>
            <person name="Viehoefer P."/>
            <person name="Jacob L."/>
            <person name="Luebke N.-C."/>
            <person name="Schulte-Berndt E."/>
            <person name="Hain C."/>
            <person name="Linder M."/>
            <person name="Schmidt P."/>
            <person name="Wollenschlaeger L."/>
            <person name="Luttermann T."/>
            <person name="Thieme E."/>
            <person name="Hassa J."/>
            <person name="Haak M."/>
            <person name="Wittchen M."/>
            <person name="Mentz A."/>
            <person name="Persicke M."/>
            <person name="Busche T."/>
            <person name="Ruckert C."/>
        </authorList>
    </citation>
    <scope>NUCLEOTIDE SEQUENCE [LARGE SCALE GENOMIC DNA]</scope>
    <source>
        <strain evidence="2 3">2039</strain>
    </source>
</reference>
<organism evidence="2 3">
    <name type="scientific">Corynebacterium occultum</name>
    <dbReference type="NCBI Taxonomy" id="2675219"/>
    <lineage>
        <taxon>Bacteria</taxon>
        <taxon>Bacillati</taxon>
        <taxon>Actinomycetota</taxon>
        <taxon>Actinomycetes</taxon>
        <taxon>Mycobacteriales</taxon>
        <taxon>Corynebacteriaceae</taxon>
        <taxon>Corynebacterium</taxon>
    </lineage>
</organism>
<feature type="signal peptide" evidence="1">
    <location>
        <begin position="1"/>
        <end position="24"/>
    </location>
</feature>
<keyword evidence="3" id="KW-1185">Reference proteome</keyword>
<dbReference type="RefSeq" id="WP_156230518.1">
    <property type="nucleotide sequence ID" value="NZ_CP046455.1"/>
</dbReference>
<dbReference type="Proteomes" id="UP000424462">
    <property type="component" value="Chromosome"/>
</dbReference>
<dbReference type="AlphaFoldDB" id="A0A6B8VS49"/>
<evidence type="ECO:0000313" key="2">
    <source>
        <dbReference type="EMBL" id="QGU06963.1"/>
    </source>
</evidence>
<proteinExistence type="predicted"/>
<sequence precursor="true">MRKRVLISLMILSAALSLSLAPNAAAYSTGDMLFGSQTPLSSLSSEYIGISGLDLVASSILSGPTLWVASSCLLIEPCY</sequence>
<accession>A0A6B8VS49</accession>
<dbReference type="EMBL" id="CP046455">
    <property type="protein sequence ID" value="QGU06963.1"/>
    <property type="molecule type" value="Genomic_DNA"/>
</dbReference>
<protein>
    <recommendedName>
        <fullName evidence="4">Secreted protein</fullName>
    </recommendedName>
</protein>
<name>A0A6B8VS49_9CORY</name>
<evidence type="ECO:0000313" key="3">
    <source>
        <dbReference type="Proteomes" id="UP000424462"/>
    </source>
</evidence>